<dbReference type="EnsemblPlants" id="AET2Gv21009300.8">
    <property type="protein sequence ID" value="AET2Gv21009300.8"/>
    <property type="gene ID" value="AET2Gv21009300"/>
</dbReference>
<evidence type="ECO:0000313" key="3">
    <source>
        <dbReference type="Proteomes" id="UP000015105"/>
    </source>
</evidence>
<proteinExistence type="predicted"/>
<feature type="region of interest" description="Disordered" evidence="1">
    <location>
        <begin position="201"/>
        <end position="222"/>
    </location>
</feature>
<feature type="compositionally biased region" description="Polar residues" evidence="1">
    <location>
        <begin position="143"/>
        <end position="160"/>
    </location>
</feature>
<feature type="compositionally biased region" description="Basic and acidic residues" evidence="1">
    <location>
        <begin position="209"/>
        <end position="222"/>
    </location>
</feature>
<feature type="region of interest" description="Disordered" evidence="1">
    <location>
        <begin position="114"/>
        <end position="165"/>
    </location>
</feature>
<evidence type="ECO:0000256" key="1">
    <source>
        <dbReference type="SAM" id="MobiDB-lite"/>
    </source>
</evidence>
<reference evidence="2" key="5">
    <citation type="journal article" date="2021" name="G3 (Bethesda)">
        <title>Aegilops tauschii genome assembly Aet v5.0 features greater sequence contiguity and improved annotation.</title>
        <authorList>
            <person name="Wang L."/>
            <person name="Zhu T."/>
            <person name="Rodriguez J.C."/>
            <person name="Deal K.R."/>
            <person name="Dubcovsky J."/>
            <person name="McGuire P.E."/>
            <person name="Lux T."/>
            <person name="Spannagl M."/>
            <person name="Mayer K.F.X."/>
            <person name="Baldrich P."/>
            <person name="Meyers B.C."/>
            <person name="Huo N."/>
            <person name="Gu Y.Q."/>
            <person name="Zhou H."/>
            <person name="Devos K.M."/>
            <person name="Bennetzen J.L."/>
            <person name="Unver T."/>
            <person name="Budak H."/>
            <person name="Gulick P.J."/>
            <person name="Galiba G."/>
            <person name="Kalapos B."/>
            <person name="Nelson D.R."/>
            <person name="Li P."/>
            <person name="You F.M."/>
            <person name="Luo M.C."/>
            <person name="Dvorak J."/>
        </authorList>
    </citation>
    <scope>NUCLEOTIDE SEQUENCE [LARGE SCALE GENOMIC DNA]</scope>
    <source>
        <strain evidence="2">cv. AL8/78</strain>
    </source>
</reference>
<dbReference type="Proteomes" id="UP000015105">
    <property type="component" value="Chromosome 2D"/>
</dbReference>
<reference evidence="3" key="2">
    <citation type="journal article" date="2017" name="Nat. Plants">
        <title>The Aegilops tauschii genome reveals multiple impacts of transposons.</title>
        <authorList>
            <person name="Zhao G."/>
            <person name="Zou C."/>
            <person name="Li K."/>
            <person name="Wang K."/>
            <person name="Li T."/>
            <person name="Gao L."/>
            <person name="Zhang X."/>
            <person name="Wang H."/>
            <person name="Yang Z."/>
            <person name="Liu X."/>
            <person name="Jiang W."/>
            <person name="Mao L."/>
            <person name="Kong X."/>
            <person name="Jiao Y."/>
            <person name="Jia J."/>
        </authorList>
    </citation>
    <scope>NUCLEOTIDE SEQUENCE [LARGE SCALE GENOMIC DNA]</scope>
    <source>
        <strain evidence="3">cv. AL8/78</strain>
    </source>
</reference>
<sequence>SNSDEFLDCVFQKSKGSSSTSEEVVCDNASDAPVLKLFGKTVVVNESHQLPSPGTCDLQTAADMELDTSSETLTSAPEANTWSPWLANSQQFMYYVPQGAVFFGYNNGSVPYPMSSSPKADQQHQHQASEAAAELRRREASSNTASSSVAETTARNSAESCTGAVGDDNEMVHAAGLRERVSPAFVQQRGFMPYKRCAAETKAMQPQAPREEADREMTRLCL</sequence>
<dbReference type="Gramene" id="AET2Gv21009300.8">
    <property type="protein sequence ID" value="AET2Gv21009300.8"/>
    <property type="gene ID" value="AET2Gv21009300"/>
</dbReference>
<evidence type="ECO:0000313" key="2">
    <source>
        <dbReference type="EnsemblPlants" id="AET2Gv21009300.8"/>
    </source>
</evidence>
<accession>A0A453CY50</accession>
<protein>
    <submittedName>
        <fullName evidence="2">Uncharacterized protein</fullName>
    </submittedName>
</protein>
<reference evidence="3" key="1">
    <citation type="journal article" date="2014" name="Science">
        <title>Ancient hybridizations among the ancestral genomes of bread wheat.</title>
        <authorList>
            <consortium name="International Wheat Genome Sequencing Consortium,"/>
            <person name="Marcussen T."/>
            <person name="Sandve S.R."/>
            <person name="Heier L."/>
            <person name="Spannagl M."/>
            <person name="Pfeifer M."/>
            <person name="Jakobsen K.S."/>
            <person name="Wulff B.B."/>
            <person name="Steuernagel B."/>
            <person name="Mayer K.F."/>
            <person name="Olsen O.A."/>
        </authorList>
    </citation>
    <scope>NUCLEOTIDE SEQUENCE [LARGE SCALE GENOMIC DNA]</scope>
    <source>
        <strain evidence="3">cv. AL8/78</strain>
    </source>
</reference>
<dbReference type="AlphaFoldDB" id="A0A453CY50"/>
<reference evidence="2" key="3">
    <citation type="journal article" date="2017" name="Nature">
        <title>Genome sequence of the progenitor of the wheat D genome Aegilops tauschii.</title>
        <authorList>
            <person name="Luo M.C."/>
            <person name="Gu Y.Q."/>
            <person name="Puiu D."/>
            <person name="Wang H."/>
            <person name="Twardziok S.O."/>
            <person name="Deal K.R."/>
            <person name="Huo N."/>
            <person name="Zhu T."/>
            <person name="Wang L."/>
            <person name="Wang Y."/>
            <person name="McGuire P.E."/>
            <person name="Liu S."/>
            <person name="Long H."/>
            <person name="Ramasamy R.K."/>
            <person name="Rodriguez J.C."/>
            <person name="Van S.L."/>
            <person name="Yuan L."/>
            <person name="Wang Z."/>
            <person name="Xia Z."/>
            <person name="Xiao L."/>
            <person name="Anderson O.D."/>
            <person name="Ouyang S."/>
            <person name="Liang Y."/>
            <person name="Zimin A.V."/>
            <person name="Pertea G."/>
            <person name="Qi P."/>
            <person name="Bennetzen J.L."/>
            <person name="Dai X."/>
            <person name="Dawson M.W."/>
            <person name="Muller H.G."/>
            <person name="Kugler K."/>
            <person name="Rivarola-Duarte L."/>
            <person name="Spannagl M."/>
            <person name="Mayer K.F.X."/>
            <person name="Lu F.H."/>
            <person name="Bevan M.W."/>
            <person name="Leroy P."/>
            <person name="Li P."/>
            <person name="You F.M."/>
            <person name="Sun Q."/>
            <person name="Liu Z."/>
            <person name="Lyons E."/>
            <person name="Wicker T."/>
            <person name="Salzberg S.L."/>
            <person name="Devos K.M."/>
            <person name="Dvorak J."/>
        </authorList>
    </citation>
    <scope>NUCLEOTIDE SEQUENCE [LARGE SCALE GENOMIC DNA]</scope>
    <source>
        <strain evidence="2">cv. AL8/78</strain>
    </source>
</reference>
<name>A0A453CY50_AEGTS</name>
<keyword evidence="3" id="KW-1185">Reference proteome</keyword>
<reference evidence="2" key="4">
    <citation type="submission" date="2019-03" db="UniProtKB">
        <authorList>
            <consortium name="EnsemblPlants"/>
        </authorList>
    </citation>
    <scope>IDENTIFICATION</scope>
</reference>
<organism evidence="2 3">
    <name type="scientific">Aegilops tauschii subsp. strangulata</name>
    <name type="common">Goatgrass</name>
    <dbReference type="NCBI Taxonomy" id="200361"/>
    <lineage>
        <taxon>Eukaryota</taxon>
        <taxon>Viridiplantae</taxon>
        <taxon>Streptophyta</taxon>
        <taxon>Embryophyta</taxon>
        <taxon>Tracheophyta</taxon>
        <taxon>Spermatophyta</taxon>
        <taxon>Magnoliopsida</taxon>
        <taxon>Liliopsida</taxon>
        <taxon>Poales</taxon>
        <taxon>Poaceae</taxon>
        <taxon>BOP clade</taxon>
        <taxon>Pooideae</taxon>
        <taxon>Triticodae</taxon>
        <taxon>Triticeae</taxon>
        <taxon>Triticinae</taxon>
        <taxon>Aegilops</taxon>
    </lineage>
</organism>